<dbReference type="RefSeq" id="WP_094798960.1">
    <property type="nucleotide sequence ID" value="NZ_NEVP01000003.1"/>
</dbReference>
<dbReference type="InterPro" id="IPR025357">
    <property type="entry name" value="DUF4261"/>
</dbReference>
<dbReference type="AlphaFoldDB" id="A0A261TX18"/>
<dbReference type="OrthoDB" id="278790at2"/>
<feature type="domain" description="DUF4261" evidence="1">
    <location>
        <begin position="216"/>
        <end position="292"/>
    </location>
</feature>
<dbReference type="EMBL" id="NEVP01000003">
    <property type="protein sequence ID" value="OZI54238.1"/>
    <property type="molecule type" value="Genomic_DNA"/>
</dbReference>
<dbReference type="Proteomes" id="UP000216913">
    <property type="component" value="Unassembled WGS sequence"/>
</dbReference>
<sequence>MSIFSRFFGRKDPANESPASVTAADPSALVANPDIENPLSLQVVFPGTLPIQAGALTQALRDYHSSMQDARVEIAPDMDELFALAGWGEHVIRLVGFNAPLPHDALEVCVAPAHYPADVKEQVRAHGSHVLLYYAGHATDPFDQYVALATMAGALAASGALAVLNEHAHTSLPAGIFSRESLGEDTLEILASLPLNALYCGFVKYDVEGTAGVWMRTYGGDVFGLPDFAALAEGHHQGEYFSTLFNDVMSYLRDSQAVMDAGHTMQIGEGTFLKLRDPAEAEYFLHGPGKVLVAEIISESEINRPEGNPA</sequence>
<evidence type="ECO:0000313" key="3">
    <source>
        <dbReference type="Proteomes" id="UP000216913"/>
    </source>
</evidence>
<accession>A0A261TX18</accession>
<name>A0A261TX18_9BORD</name>
<evidence type="ECO:0000259" key="1">
    <source>
        <dbReference type="Pfam" id="PF14080"/>
    </source>
</evidence>
<keyword evidence="3" id="KW-1185">Reference proteome</keyword>
<comment type="caution">
    <text evidence="2">The sequence shown here is derived from an EMBL/GenBank/DDBJ whole genome shotgun (WGS) entry which is preliminary data.</text>
</comment>
<evidence type="ECO:0000313" key="2">
    <source>
        <dbReference type="EMBL" id="OZI54238.1"/>
    </source>
</evidence>
<gene>
    <name evidence="2" type="ORF">CAL25_05510</name>
</gene>
<organism evidence="2 3">
    <name type="scientific">Bordetella genomosp. 5</name>
    <dbReference type="NCBI Taxonomy" id="1395608"/>
    <lineage>
        <taxon>Bacteria</taxon>
        <taxon>Pseudomonadati</taxon>
        <taxon>Pseudomonadota</taxon>
        <taxon>Betaproteobacteria</taxon>
        <taxon>Burkholderiales</taxon>
        <taxon>Alcaligenaceae</taxon>
        <taxon>Bordetella</taxon>
    </lineage>
</organism>
<protein>
    <recommendedName>
        <fullName evidence="1">DUF4261 domain-containing protein</fullName>
    </recommendedName>
</protein>
<proteinExistence type="predicted"/>
<reference evidence="2 3" key="1">
    <citation type="submission" date="2017-05" db="EMBL/GenBank/DDBJ databases">
        <title>Complete and WGS of Bordetella genogroups.</title>
        <authorList>
            <person name="Spilker T."/>
            <person name="LiPuma J."/>
        </authorList>
    </citation>
    <scope>NUCLEOTIDE SEQUENCE [LARGE SCALE GENOMIC DNA]</scope>
    <source>
        <strain evidence="2 3">AU10456</strain>
    </source>
</reference>
<dbReference type="Pfam" id="PF14080">
    <property type="entry name" value="DUF4261"/>
    <property type="match status" value="1"/>
</dbReference>